<dbReference type="Ensembl" id="ENSXCOT00000003320.1">
    <property type="protein sequence ID" value="ENSXCOP00000003282.1"/>
    <property type="gene ID" value="ENSXCOG00000002590.1"/>
</dbReference>
<dbReference type="AlphaFoldDB" id="A0A3B5KXK2"/>
<keyword evidence="2" id="KW-1185">Reference proteome</keyword>
<name>A0A3B5KXK2_9TELE</name>
<protein>
    <submittedName>
        <fullName evidence="1">Uncharacterized protein</fullName>
    </submittedName>
</protein>
<evidence type="ECO:0000313" key="1">
    <source>
        <dbReference type="Ensembl" id="ENSXCOP00000003282.1"/>
    </source>
</evidence>
<dbReference type="GeneTree" id="ENSGT00940000177513"/>
<dbReference type="Proteomes" id="UP000261380">
    <property type="component" value="Unplaced"/>
</dbReference>
<proteinExistence type="predicted"/>
<reference evidence="1" key="1">
    <citation type="submission" date="2025-08" db="UniProtKB">
        <authorList>
            <consortium name="Ensembl"/>
        </authorList>
    </citation>
    <scope>IDENTIFICATION</scope>
</reference>
<evidence type="ECO:0000313" key="2">
    <source>
        <dbReference type="Proteomes" id="UP000261380"/>
    </source>
</evidence>
<accession>A0A3B5KXK2</accession>
<organism evidence="1 2">
    <name type="scientific">Xiphophorus couchianus</name>
    <name type="common">Monterrey platyfish</name>
    <dbReference type="NCBI Taxonomy" id="32473"/>
    <lineage>
        <taxon>Eukaryota</taxon>
        <taxon>Metazoa</taxon>
        <taxon>Chordata</taxon>
        <taxon>Craniata</taxon>
        <taxon>Vertebrata</taxon>
        <taxon>Euteleostomi</taxon>
        <taxon>Actinopterygii</taxon>
        <taxon>Neopterygii</taxon>
        <taxon>Teleostei</taxon>
        <taxon>Neoteleostei</taxon>
        <taxon>Acanthomorphata</taxon>
        <taxon>Ovalentaria</taxon>
        <taxon>Atherinomorphae</taxon>
        <taxon>Cyprinodontiformes</taxon>
        <taxon>Poeciliidae</taxon>
        <taxon>Poeciliinae</taxon>
        <taxon>Xiphophorus</taxon>
    </lineage>
</organism>
<sequence>LKVTGSRSCPDFWGDPPSIAVRSKLISFCFSRSSLFSRANSTLLFSTARINFSLV</sequence>
<reference evidence="1" key="2">
    <citation type="submission" date="2025-09" db="UniProtKB">
        <authorList>
            <consortium name="Ensembl"/>
        </authorList>
    </citation>
    <scope>IDENTIFICATION</scope>
</reference>